<proteinExistence type="predicted"/>
<dbReference type="EMBL" id="CACRXK020007659">
    <property type="protein sequence ID" value="CAB4012853.1"/>
    <property type="molecule type" value="Genomic_DNA"/>
</dbReference>
<dbReference type="AlphaFoldDB" id="A0A6S7I7R8"/>
<reference evidence="1" key="1">
    <citation type="submission" date="2020-04" db="EMBL/GenBank/DDBJ databases">
        <authorList>
            <person name="Alioto T."/>
            <person name="Alioto T."/>
            <person name="Gomez Garrido J."/>
        </authorList>
    </citation>
    <scope>NUCLEOTIDE SEQUENCE</scope>
    <source>
        <strain evidence="1">A484AB</strain>
    </source>
</reference>
<gene>
    <name evidence="1" type="ORF">PACLA_8A015973</name>
</gene>
<dbReference type="Proteomes" id="UP001152795">
    <property type="component" value="Unassembled WGS sequence"/>
</dbReference>
<protein>
    <submittedName>
        <fullName evidence="1">Uncharacterized protein</fullName>
    </submittedName>
</protein>
<keyword evidence="2" id="KW-1185">Reference proteome</keyword>
<organism evidence="1 2">
    <name type="scientific">Paramuricea clavata</name>
    <name type="common">Red gorgonian</name>
    <name type="synonym">Violescent sea-whip</name>
    <dbReference type="NCBI Taxonomy" id="317549"/>
    <lineage>
        <taxon>Eukaryota</taxon>
        <taxon>Metazoa</taxon>
        <taxon>Cnidaria</taxon>
        <taxon>Anthozoa</taxon>
        <taxon>Octocorallia</taxon>
        <taxon>Malacalcyonacea</taxon>
        <taxon>Plexauridae</taxon>
        <taxon>Paramuricea</taxon>
    </lineage>
</organism>
<dbReference type="OrthoDB" id="6127408at2759"/>
<evidence type="ECO:0000313" key="2">
    <source>
        <dbReference type="Proteomes" id="UP001152795"/>
    </source>
</evidence>
<sequence>MSFYFDGVGFIHKYNPHDQSLAPRTMAWRKPSDAEEKDTTIKWYAKSQTITVNGVNGAEIEGKLKSVASMTKSLADAKCFGSETDVQSLETTLEILNGKLQTLRDEVSSKMASVTDILLAHSKELSELKHLDSDTELAWLRKENSRLKNENE</sequence>
<evidence type="ECO:0000313" key="1">
    <source>
        <dbReference type="EMBL" id="CAB4012853.1"/>
    </source>
</evidence>
<name>A0A6S7I7R8_PARCT</name>
<accession>A0A6S7I7R8</accession>
<comment type="caution">
    <text evidence="1">The sequence shown here is derived from an EMBL/GenBank/DDBJ whole genome shotgun (WGS) entry which is preliminary data.</text>
</comment>